<proteinExistence type="predicted"/>
<sequence length="108" mass="11640">MTSLVGFCCELLLSQLIKTSLDVSHLDVQSIALLKQAKQELAADTGCRPGSLLELAVQVFARECRPGPPWSAGEVVSPASATSLLVHTPDGTTWHRHADHMSRHLTTP</sequence>
<gene>
    <name evidence="1" type="ORF">HPB50_020643</name>
</gene>
<name>A0ACB7S822_HYAAI</name>
<reference evidence="1" key="1">
    <citation type="submission" date="2020-05" db="EMBL/GenBank/DDBJ databases">
        <title>Large-scale comparative analyses of tick genomes elucidate their genetic diversity and vector capacities.</title>
        <authorList>
            <person name="Jia N."/>
            <person name="Wang J."/>
            <person name="Shi W."/>
            <person name="Du L."/>
            <person name="Sun Y."/>
            <person name="Zhan W."/>
            <person name="Jiang J."/>
            <person name="Wang Q."/>
            <person name="Zhang B."/>
            <person name="Ji P."/>
            <person name="Sakyi L.B."/>
            <person name="Cui X."/>
            <person name="Yuan T."/>
            <person name="Jiang B."/>
            <person name="Yang W."/>
            <person name="Lam T.T.-Y."/>
            <person name="Chang Q."/>
            <person name="Ding S."/>
            <person name="Wang X."/>
            <person name="Zhu J."/>
            <person name="Ruan X."/>
            <person name="Zhao L."/>
            <person name="Wei J."/>
            <person name="Que T."/>
            <person name="Du C."/>
            <person name="Cheng J."/>
            <person name="Dai P."/>
            <person name="Han X."/>
            <person name="Huang E."/>
            <person name="Gao Y."/>
            <person name="Liu J."/>
            <person name="Shao H."/>
            <person name="Ye R."/>
            <person name="Li L."/>
            <person name="Wei W."/>
            <person name="Wang X."/>
            <person name="Wang C."/>
            <person name="Yang T."/>
            <person name="Huo Q."/>
            <person name="Li W."/>
            <person name="Guo W."/>
            <person name="Chen H."/>
            <person name="Zhou L."/>
            <person name="Ni X."/>
            <person name="Tian J."/>
            <person name="Zhou Y."/>
            <person name="Sheng Y."/>
            <person name="Liu T."/>
            <person name="Pan Y."/>
            <person name="Xia L."/>
            <person name="Li J."/>
            <person name="Zhao F."/>
            <person name="Cao W."/>
        </authorList>
    </citation>
    <scope>NUCLEOTIDE SEQUENCE</scope>
    <source>
        <strain evidence="1">Hyas-2018</strain>
    </source>
</reference>
<evidence type="ECO:0000313" key="2">
    <source>
        <dbReference type="Proteomes" id="UP000821845"/>
    </source>
</evidence>
<keyword evidence="2" id="KW-1185">Reference proteome</keyword>
<comment type="caution">
    <text evidence="1">The sequence shown here is derived from an EMBL/GenBank/DDBJ whole genome shotgun (WGS) entry which is preliminary data.</text>
</comment>
<protein>
    <submittedName>
        <fullName evidence="1">Uncharacterized protein</fullName>
    </submittedName>
</protein>
<evidence type="ECO:0000313" key="1">
    <source>
        <dbReference type="EMBL" id="KAH6930893.1"/>
    </source>
</evidence>
<organism evidence="1 2">
    <name type="scientific">Hyalomma asiaticum</name>
    <name type="common">Tick</name>
    <dbReference type="NCBI Taxonomy" id="266040"/>
    <lineage>
        <taxon>Eukaryota</taxon>
        <taxon>Metazoa</taxon>
        <taxon>Ecdysozoa</taxon>
        <taxon>Arthropoda</taxon>
        <taxon>Chelicerata</taxon>
        <taxon>Arachnida</taxon>
        <taxon>Acari</taxon>
        <taxon>Parasitiformes</taxon>
        <taxon>Ixodida</taxon>
        <taxon>Ixodoidea</taxon>
        <taxon>Ixodidae</taxon>
        <taxon>Hyalomminae</taxon>
        <taxon>Hyalomma</taxon>
    </lineage>
</organism>
<dbReference type="EMBL" id="CM023485">
    <property type="protein sequence ID" value="KAH6930893.1"/>
    <property type="molecule type" value="Genomic_DNA"/>
</dbReference>
<accession>A0ACB7S822</accession>
<dbReference type="Proteomes" id="UP000821845">
    <property type="component" value="Chromosome 5"/>
</dbReference>